<reference evidence="1 2" key="1">
    <citation type="journal article" date="2000" name="Mar. Ecol. Prog. Ser.">
        <title>Phylogenetic characterization of endosymbionts in three hydrothermal vent mussels: influence on host distributions.</title>
        <authorList>
            <person name="Fujiwara Y."/>
            <person name="Takai K."/>
            <person name="Uematsu K."/>
            <person name="Tsuchida S."/>
            <person name="Hunt J.C."/>
            <person name="Hashimoto J."/>
        </authorList>
    </citation>
    <scope>NUCLEOTIDE SEQUENCE [LARGE SCALE GENOMIC DNA]</scope>
    <source>
        <strain evidence="1 2">Myojin Knoll</strain>
    </source>
</reference>
<dbReference type="PROSITE" id="PS51257">
    <property type="entry name" value="PROKAR_LIPOPROTEIN"/>
    <property type="match status" value="1"/>
</dbReference>
<evidence type="ECO:0000313" key="1">
    <source>
        <dbReference type="EMBL" id="BAS67415.1"/>
    </source>
</evidence>
<evidence type="ECO:0000313" key="2">
    <source>
        <dbReference type="Proteomes" id="UP000067399"/>
    </source>
</evidence>
<accession>A0A0N7KB98</accession>
<dbReference type="Pfam" id="PF06804">
    <property type="entry name" value="Lipoprotein_18"/>
    <property type="match status" value="1"/>
</dbReference>
<dbReference type="OrthoDB" id="9772575at2"/>
<dbReference type="Gene3D" id="3.30.310.170">
    <property type="entry name" value="Outer membrane protein assembly factor BamC"/>
    <property type="match status" value="1"/>
</dbReference>
<keyword evidence="2" id="KW-1185">Reference proteome</keyword>
<dbReference type="RefSeq" id="WP_066043333.1">
    <property type="nucleotide sequence ID" value="NZ_AP013042.1"/>
</dbReference>
<protein>
    <submittedName>
        <fullName evidence="1">Lipoprotein-34</fullName>
    </submittedName>
</protein>
<dbReference type="Proteomes" id="UP000067399">
    <property type="component" value="Chromosome"/>
</dbReference>
<dbReference type="AlphaFoldDB" id="A0A0N7KB98"/>
<organism evidence="1 2">
    <name type="scientific">endosymbiont of Bathymodiolus septemdierum str. Myojin knoll</name>
    <dbReference type="NCBI Taxonomy" id="1303921"/>
    <lineage>
        <taxon>Bacteria</taxon>
        <taxon>Pseudomonadati</taxon>
        <taxon>Pseudomonadota</taxon>
        <taxon>Gammaproteobacteria</taxon>
        <taxon>sulfur-oxidizing symbionts</taxon>
    </lineage>
</organism>
<sequence length="377" mass="42629">MIKIVTVTLLAFSVAGCFSLDQFKKKKEVGLGERDIQYYANKTVTSLEVPPDLTKPSSQNAFKLSEYVSNIKEDTVSFSKNDSVQGKVSKILATPSSIEVKKLGQIRWLIVDKKPDVVWNLARSFFKSHGFAIKKTNKKVGIMETDFLENRPEIPDQSVGLIRSMLKKAIKARYALPIIDKYRVRIEPTANGKKTEVYLTLNSMEEVIANQGGESENTIWQARPKDASLETEMLYRFMVYLGGDHAKARVQIAKTKEKKQSSVKLVKGVGGYAKLQFSLNKYDTWESVGWALDQLGIDIEDKDVKEGSFYVNVAREKDKGILSRILGDKAIRKSYQIIVRQISSATTEVYFNDLTEKNEQETIDFSHELLGKIAKQF</sequence>
<keyword evidence="1" id="KW-0449">Lipoprotein</keyword>
<dbReference type="InterPro" id="IPR010653">
    <property type="entry name" value="NlpB/DapX"/>
</dbReference>
<name>A0A0N7KB98_9GAMM</name>
<dbReference type="STRING" id="1303921.BSEPE_0402"/>
<dbReference type="EMBL" id="AP013042">
    <property type="protein sequence ID" value="BAS67415.1"/>
    <property type="molecule type" value="Genomic_DNA"/>
</dbReference>
<dbReference type="InterPro" id="IPR042268">
    <property type="entry name" value="BamC_C"/>
</dbReference>
<dbReference type="KEGG" id="ebh:BSEPE_0402"/>
<gene>
    <name evidence="1" type="primary">nlpB</name>
    <name evidence="1" type="ORF">BSEPE_0402</name>
</gene>
<proteinExistence type="predicted"/>
<reference evidence="1 2" key="2">
    <citation type="journal article" date="2016" name="ISME J.">
        <title>Heterogeneous composition of key metabolic gene clusters in a vent mussel symbiont population.</title>
        <authorList>
            <person name="Ikuta T."/>
            <person name="Takaki Y."/>
            <person name="Nagai Y."/>
            <person name="Shimamura S."/>
            <person name="Tsuda M."/>
            <person name="Kawagucci S."/>
            <person name="Aoki Y."/>
            <person name="Inoue K."/>
            <person name="Teruya M."/>
            <person name="Satou K."/>
            <person name="Teruya K."/>
            <person name="Shimoji M."/>
            <person name="Tamotsu H."/>
            <person name="Hirano T."/>
            <person name="Maruyama T."/>
            <person name="Yoshida T."/>
        </authorList>
    </citation>
    <scope>NUCLEOTIDE SEQUENCE [LARGE SCALE GENOMIC DNA]</scope>
    <source>
        <strain evidence="1 2">Myojin Knoll</strain>
    </source>
</reference>